<dbReference type="Pfam" id="PF00583">
    <property type="entry name" value="Acetyltransf_1"/>
    <property type="match status" value="1"/>
</dbReference>
<dbReference type="SUPFAM" id="SSF55729">
    <property type="entry name" value="Acyl-CoA N-acyltransferases (Nat)"/>
    <property type="match status" value="1"/>
</dbReference>
<dbReference type="InterPro" id="IPR000182">
    <property type="entry name" value="GNAT_dom"/>
</dbReference>
<accession>A0ABT0DD68</accession>
<sequence length="226" mass="23508">MTFSERFELTAATPAAPVHAPVPAFAATSFATAPAIALETPADIPQREALLDLAFGRAARLAKTSERLREGRRPAEGLAFCAHGPDGRVAATLRLWHVTAGPARPALLLGPLAVHPWFRSLGLGGALMSTAINEATRLGHGAILLIGDAPYYERFGFSTAPTAGLWMPGAFERSRFLGLELVPGALAGARGLVSPTGEIAAQPSMSELIARESAGLAAPAAERRSA</sequence>
<dbReference type="Gene3D" id="3.40.630.30">
    <property type="match status" value="1"/>
</dbReference>
<name>A0ABT0DD68_9HYPH</name>
<evidence type="ECO:0000313" key="2">
    <source>
        <dbReference type="EMBL" id="MCK0197898.1"/>
    </source>
</evidence>
<dbReference type="CDD" id="cd04301">
    <property type="entry name" value="NAT_SF"/>
    <property type="match status" value="1"/>
</dbReference>
<dbReference type="RefSeq" id="WP_247029796.1">
    <property type="nucleotide sequence ID" value="NZ_JALKCH010000008.1"/>
</dbReference>
<dbReference type="EMBL" id="JALKCH010000008">
    <property type="protein sequence ID" value="MCK0197898.1"/>
    <property type="molecule type" value="Genomic_DNA"/>
</dbReference>
<feature type="domain" description="N-acetyltransferase" evidence="1">
    <location>
        <begin position="34"/>
        <end position="178"/>
    </location>
</feature>
<dbReference type="Proteomes" id="UP001203284">
    <property type="component" value="Unassembled WGS sequence"/>
</dbReference>
<comment type="caution">
    <text evidence="2">The sequence shown here is derived from an EMBL/GenBank/DDBJ whole genome shotgun (WGS) entry which is preliminary data.</text>
</comment>
<evidence type="ECO:0000259" key="1">
    <source>
        <dbReference type="PROSITE" id="PS51186"/>
    </source>
</evidence>
<reference evidence="2 3" key="1">
    <citation type="submission" date="2022-04" db="EMBL/GenBank/DDBJ databases">
        <authorList>
            <person name="Grouzdev D.S."/>
            <person name="Pantiukh K.S."/>
            <person name="Krutkina M.S."/>
        </authorList>
    </citation>
    <scope>NUCLEOTIDE SEQUENCE [LARGE SCALE GENOMIC DNA]</scope>
    <source>
        <strain evidence="2 3">6x-1</strain>
    </source>
</reference>
<keyword evidence="3" id="KW-1185">Reference proteome</keyword>
<organism evidence="2 3">
    <name type="scientific">Ancylobacter crimeensis</name>
    <dbReference type="NCBI Taxonomy" id="2579147"/>
    <lineage>
        <taxon>Bacteria</taxon>
        <taxon>Pseudomonadati</taxon>
        <taxon>Pseudomonadota</taxon>
        <taxon>Alphaproteobacteria</taxon>
        <taxon>Hyphomicrobiales</taxon>
        <taxon>Xanthobacteraceae</taxon>
        <taxon>Ancylobacter</taxon>
    </lineage>
</organism>
<dbReference type="InterPro" id="IPR016181">
    <property type="entry name" value="Acyl_CoA_acyltransferase"/>
</dbReference>
<protein>
    <submittedName>
        <fullName evidence="2">N-acetyltransferase</fullName>
    </submittedName>
</protein>
<dbReference type="PROSITE" id="PS51186">
    <property type="entry name" value="GNAT"/>
    <property type="match status" value="1"/>
</dbReference>
<evidence type="ECO:0000313" key="3">
    <source>
        <dbReference type="Proteomes" id="UP001203284"/>
    </source>
</evidence>
<gene>
    <name evidence="2" type="ORF">MWN34_13370</name>
</gene>
<proteinExistence type="predicted"/>